<dbReference type="SUPFAM" id="SSF53383">
    <property type="entry name" value="PLP-dependent transferases"/>
    <property type="match status" value="1"/>
</dbReference>
<gene>
    <name evidence="9" type="ORF">DFQ50_103244</name>
</gene>
<organism evidence="9 10">
    <name type="scientific">Pseudocitrobacter faecalis</name>
    <dbReference type="NCBI Taxonomy" id="1398493"/>
    <lineage>
        <taxon>Bacteria</taxon>
        <taxon>Pseudomonadati</taxon>
        <taxon>Pseudomonadota</taxon>
        <taxon>Gammaproteobacteria</taxon>
        <taxon>Enterobacterales</taxon>
        <taxon>Enterobacteriaceae</taxon>
        <taxon>Pseudocitrobacter</taxon>
    </lineage>
</organism>
<dbReference type="NCBIfam" id="NF008126">
    <property type="entry name" value="PRK10874.1"/>
    <property type="match status" value="1"/>
</dbReference>
<dbReference type="EMBL" id="QNRL01000003">
    <property type="protein sequence ID" value="RBP12632.1"/>
    <property type="molecule type" value="Genomic_DNA"/>
</dbReference>
<dbReference type="PANTHER" id="PTHR43586">
    <property type="entry name" value="CYSTEINE DESULFURASE"/>
    <property type="match status" value="1"/>
</dbReference>
<keyword evidence="10" id="KW-1185">Reference proteome</keyword>
<comment type="catalytic activity">
    <reaction evidence="6">
        <text>(sulfur carrier)-H + L-cysteine = (sulfur carrier)-SH + L-alanine</text>
        <dbReference type="Rhea" id="RHEA:43892"/>
        <dbReference type="Rhea" id="RHEA-COMP:14737"/>
        <dbReference type="Rhea" id="RHEA-COMP:14739"/>
        <dbReference type="ChEBI" id="CHEBI:29917"/>
        <dbReference type="ChEBI" id="CHEBI:35235"/>
        <dbReference type="ChEBI" id="CHEBI:57972"/>
        <dbReference type="ChEBI" id="CHEBI:64428"/>
        <dbReference type="EC" id="2.8.1.7"/>
    </reaction>
</comment>
<evidence type="ECO:0000256" key="5">
    <source>
        <dbReference type="ARBA" id="ARBA00022898"/>
    </source>
</evidence>
<dbReference type="NCBIfam" id="TIGR03392">
    <property type="entry name" value="FeS_syn_CsdA"/>
    <property type="match status" value="1"/>
</dbReference>
<evidence type="ECO:0000259" key="8">
    <source>
        <dbReference type="Pfam" id="PF00266"/>
    </source>
</evidence>
<dbReference type="Proteomes" id="UP000253201">
    <property type="component" value="Unassembled WGS sequence"/>
</dbReference>
<reference evidence="9 10" key="1">
    <citation type="submission" date="2018-06" db="EMBL/GenBank/DDBJ databases">
        <title>Genomic Encyclopedia of Type Strains, Phase IV (KMG-IV): sequencing the most valuable type-strain genomes for metagenomic binning, comparative biology and taxonomic classification.</title>
        <authorList>
            <person name="Goeker M."/>
        </authorList>
    </citation>
    <scope>NUCLEOTIDE SEQUENCE [LARGE SCALE GENOMIC DNA]</scope>
    <source>
        <strain evidence="9 10">DSM 27453</strain>
    </source>
</reference>
<dbReference type="InterPro" id="IPR020578">
    <property type="entry name" value="Aminotrans_V_PyrdxlP_BS"/>
</dbReference>
<evidence type="ECO:0000256" key="2">
    <source>
        <dbReference type="ARBA" id="ARBA00010447"/>
    </source>
</evidence>
<dbReference type="RefSeq" id="WP_113857709.1">
    <property type="nucleotide sequence ID" value="NZ_QNRL01000003.1"/>
</dbReference>
<accession>A0ABX9FYZ6</accession>
<evidence type="ECO:0000256" key="6">
    <source>
        <dbReference type="ARBA" id="ARBA00050776"/>
    </source>
</evidence>
<dbReference type="InterPro" id="IPR015421">
    <property type="entry name" value="PyrdxlP-dep_Trfase_major"/>
</dbReference>
<evidence type="ECO:0000256" key="1">
    <source>
        <dbReference type="ARBA" id="ARBA00001933"/>
    </source>
</evidence>
<sequence length="402" mass="43292">MNAFNPAQFRAQFPALADAGVYLDSAATALKPQTVIDATQHFYSLSAGNVHRSQFAQAQKLTARYEAARDQVAAWLNAPSGKNIVWTRGTTEAINMVAQCYARPRLQAGDEIIVSEAEHHANLVPWLMVAQQTGAKIVKLPLGRDRLPNLDLLPSLITSRSKILALGQMSNVTGGCPDLARAITLAHQTNMVVMVDGAQGAVHCPADVQQLDIDFYAFSGHKLYGPTGIGALYGKSDLLDEMSPWLGGGKMISEVTFDGFTTQPVPYRLEAGTPNVAGVIGLSAALEWLAETDIVQAENWSRGLATLAEDELAKRPGFRSFRCQDSSLLAFDFKGVHHSDMVTLLAEYGIALRAGQHCAQPLLAALGVSGTLRASFAPYNTQDDVYALVNAVDRALELLVDE</sequence>
<evidence type="ECO:0000313" key="10">
    <source>
        <dbReference type="Proteomes" id="UP000253201"/>
    </source>
</evidence>
<dbReference type="InterPro" id="IPR000192">
    <property type="entry name" value="Aminotrans_V_dom"/>
</dbReference>
<dbReference type="InterPro" id="IPR015424">
    <property type="entry name" value="PyrdxlP-dep_Trfase"/>
</dbReference>
<dbReference type="Gene3D" id="3.40.640.10">
    <property type="entry name" value="Type I PLP-dependent aspartate aminotransferase-like (Major domain)"/>
    <property type="match status" value="1"/>
</dbReference>
<evidence type="ECO:0000313" key="9">
    <source>
        <dbReference type="EMBL" id="RBP12632.1"/>
    </source>
</evidence>
<keyword evidence="4" id="KW-0808">Transferase</keyword>
<dbReference type="PROSITE" id="PS00595">
    <property type="entry name" value="AA_TRANSFER_CLASS_5"/>
    <property type="match status" value="1"/>
</dbReference>
<comment type="similarity">
    <text evidence="2">Belongs to the class-V pyridoxal-phosphate-dependent aminotransferase family. Csd subfamily.</text>
</comment>
<dbReference type="InterPro" id="IPR015422">
    <property type="entry name" value="PyrdxlP-dep_Trfase_small"/>
</dbReference>
<dbReference type="Pfam" id="PF00266">
    <property type="entry name" value="Aminotran_5"/>
    <property type="match status" value="1"/>
</dbReference>
<comment type="caution">
    <text evidence="9">The sequence shown here is derived from an EMBL/GenBank/DDBJ whole genome shotgun (WGS) entry which is preliminary data.</text>
</comment>
<dbReference type="EC" id="2.8.1.7" evidence="3"/>
<name>A0ABX9FYZ6_9ENTR</name>
<keyword evidence="5" id="KW-0663">Pyridoxal phosphate</keyword>
<evidence type="ECO:0000256" key="4">
    <source>
        <dbReference type="ARBA" id="ARBA00022679"/>
    </source>
</evidence>
<evidence type="ECO:0000256" key="7">
    <source>
        <dbReference type="RuleBase" id="RU004504"/>
    </source>
</evidence>
<dbReference type="Gene3D" id="3.90.1150.10">
    <property type="entry name" value="Aspartate Aminotransferase, domain 1"/>
    <property type="match status" value="1"/>
</dbReference>
<dbReference type="PANTHER" id="PTHR43586:SF8">
    <property type="entry name" value="CYSTEINE DESULFURASE 1, CHLOROPLASTIC"/>
    <property type="match status" value="1"/>
</dbReference>
<feature type="domain" description="Aminotransferase class V" evidence="8">
    <location>
        <begin position="21"/>
        <end position="388"/>
    </location>
</feature>
<evidence type="ECO:0000256" key="3">
    <source>
        <dbReference type="ARBA" id="ARBA00012239"/>
    </source>
</evidence>
<dbReference type="CDD" id="cd06453">
    <property type="entry name" value="SufS_like"/>
    <property type="match status" value="1"/>
</dbReference>
<protein>
    <recommendedName>
        <fullName evidence="3">cysteine desulfurase</fullName>
        <ecNumber evidence="3">2.8.1.7</ecNumber>
    </recommendedName>
</protein>
<proteinExistence type="inferred from homology"/>
<dbReference type="InterPro" id="IPR022471">
    <property type="entry name" value="Cys_desulphurase_CdsA"/>
</dbReference>
<dbReference type="InterPro" id="IPR010970">
    <property type="entry name" value="Cys_dSase_SufS"/>
</dbReference>
<comment type="cofactor">
    <cofactor evidence="1 7">
        <name>pyridoxal 5'-phosphate</name>
        <dbReference type="ChEBI" id="CHEBI:597326"/>
    </cofactor>
</comment>